<dbReference type="AlphaFoldDB" id="A0A5J4N9T3"/>
<organism evidence="2 3">
    <name type="scientific">Paragonimus westermani</name>
    <dbReference type="NCBI Taxonomy" id="34504"/>
    <lineage>
        <taxon>Eukaryota</taxon>
        <taxon>Metazoa</taxon>
        <taxon>Spiralia</taxon>
        <taxon>Lophotrochozoa</taxon>
        <taxon>Platyhelminthes</taxon>
        <taxon>Trematoda</taxon>
        <taxon>Digenea</taxon>
        <taxon>Plagiorchiida</taxon>
        <taxon>Troglotremata</taxon>
        <taxon>Troglotrematidae</taxon>
        <taxon>Paragonimus</taxon>
    </lineage>
</organism>
<dbReference type="EMBL" id="QNGE01005184">
    <property type="protein sequence ID" value="KAA3672217.1"/>
    <property type="molecule type" value="Genomic_DNA"/>
</dbReference>
<reference evidence="2 3" key="1">
    <citation type="journal article" date="2019" name="Gigascience">
        <title>Whole-genome sequence of the oriental lung fluke Paragonimus westermani.</title>
        <authorList>
            <person name="Oey H."/>
            <person name="Zakrzewski M."/>
            <person name="Narain K."/>
            <person name="Devi K.R."/>
            <person name="Agatsuma T."/>
            <person name="Nawaratna S."/>
            <person name="Gobert G.N."/>
            <person name="Jones M.K."/>
            <person name="Ragan M.A."/>
            <person name="McManus D.P."/>
            <person name="Krause L."/>
        </authorList>
    </citation>
    <scope>NUCLEOTIDE SEQUENCE [LARGE SCALE GENOMIC DNA]</scope>
    <source>
        <strain evidence="2 3">IND2009</strain>
    </source>
</reference>
<protein>
    <submittedName>
        <fullName evidence="2">Uncharacterized protein</fullName>
    </submittedName>
</protein>
<feature type="compositionally biased region" description="Basic residues" evidence="1">
    <location>
        <begin position="62"/>
        <end position="72"/>
    </location>
</feature>
<name>A0A5J4N9T3_9TREM</name>
<proteinExistence type="predicted"/>
<feature type="compositionally biased region" description="Low complexity" evidence="1">
    <location>
        <begin position="217"/>
        <end position="230"/>
    </location>
</feature>
<feature type="compositionally biased region" description="Basic residues" evidence="1">
    <location>
        <begin position="192"/>
        <end position="216"/>
    </location>
</feature>
<dbReference type="Proteomes" id="UP000324629">
    <property type="component" value="Unassembled WGS sequence"/>
</dbReference>
<accession>A0A5J4N9T3</accession>
<feature type="region of interest" description="Disordered" evidence="1">
    <location>
        <begin position="54"/>
        <end position="76"/>
    </location>
</feature>
<evidence type="ECO:0000313" key="2">
    <source>
        <dbReference type="EMBL" id="KAA3672217.1"/>
    </source>
</evidence>
<comment type="caution">
    <text evidence="2">The sequence shown here is derived from an EMBL/GenBank/DDBJ whole genome shotgun (WGS) entry which is preliminary data.</text>
</comment>
<sequence length="248" mass="28562">MSDKRLITNLVKHVTTHNRFEMSGQLGCQVSAHVNETEVLEEEQCWREILHRRTEEKERANRKSRHDSHRKPLSVTAQQALDAYERQLRLEAKRQVEELAAVELPRASGRTAEFWHEVVEKRKLVDRWGHDGWEELQKPGPPPPLSESFRKANNGNTGSDSPKLPVCRKREPIVNTIPQRSAIVERSPISKPPKKKKQKHEKRTKSKKSSKRHKCRSTSSSASVCSDTGSLSTLQSDEEIEWLERKLS</sequence>
<gene>
    <name evidence="2" type="ORF">DEA37_0005299</name>
</gene>
<feature type="region of interest" description="Disordered" evidence="1">
    <location>
        <begin position="133"/>
        <end position="248"/>
    </location>
</feature>
<keyword evidence="3" id="KW-1185">Reference proteome</keyword>
<feature type="compositionally biased region" description="Polar residues" evidence="1">
    <location>
        <begin position="151"/>
        <end position="160"/>
    </location>
</feature>
<evidence type="ECO:0000313" key="3">
    <source>
        <dbReference type="Proteomes" id="UP000324629"/>
    </source>
</evidence>
<evidence type="ECO:0000256" key="1">
    <source>
        <dbReference type="SAM" id="MobiDB-lite"/>
    </source>
</evidence>